<feature type="transmembrane region" description="Helical" evidence="2">
    <location>
        <begin position="23"/>
        <end position="43"/>
    </location>
</feature>
<evidence type="ECO:0000256" key="1">
    <source>
        <dbReference type="SAM" id="MobiDB-lite"/>
    </source>
</evidence>
<dbReference type="AlphaFoldDB" id="H2ZB19"/>
<keyword evidence="2" id="KW-1133">Transmembrane helix</keyword>
<keyword evidence="2" id="KW-0812">Transmembrane</keyword>
<dbReference type="OMA" id="MIAHHFI"/>
<feature type="region of interest" description="Disordered" evidence="1">
    <location>
        <begin position="52"/>
        <end position="74"/>
    </location>
</feature>
<feature type="compositionally biased region" description="Basic and acidic residues" evidence="1">
    <location>
        <begin position="54"/>
        <end position="63"/>
    </location>
</feature>
<reference evidence="4" key="1">
    <citation type="submission" date="2003-08" db="EMBL/GenBank/DDBJ databases">
        <authorList>
            <person name="Birren B."/>
            <person name="Nusbaum C."/>
            <person name="Abebe A."/>
            <person name="Abouelleil A."/>
            <person name="Adekoya E."/>
            <person name="Ait-zahra M."/>
            <person name="Allen N."/>
            <person name="Allen T."/>
            <person name="An P."/>
            <person name="Anderson M."/>
            <person name="Anderson S."/>
            <person name="Arachchi H."/>
            <person name="Armbruster J."/>
            <person name="Bachantsang P."/>
            <person name="Baldwin J."/>
            <person name="Barry A."/>
            <person name="Bayul T."/>
            <person name="Blitshsteyn B."/>
            <person name="Bloom T."/>
            <person name="Blye J."/>
            <person name="Boguslavskiy L."/>
            <person name="Borowsky M."/>
            <person name="Boukhgalter B."/>
            <person name="Brunache A."/>
            <person name="Butler J."/>
            <person name="Calixte N."/>
            <person name="Calvo S."/>
            <person name="Camarata J."/>
            <person name="Campo K."/>
            <person name="Chang J."/>
            <person name="Cheshatsang Y."/>
            <person name="Citroen M."/>
            <person name="Collymore A."/>
            <person name="Considine T."/>
            <person name="Cook A."/>
            <person name="Cooke P."/>
            <person name="Corum B."/>
            <person name="Cuomo C."/>
            <person name="David R."/>
            <person name="Dawoe T."/>
            <person name="Degray S."/>
            <person name="Dodge S."/>
            <person name="Dooley K."/>
            <person name="Dorje P."/>
            <person name="Dorjee K."/>
            <person name="Dorris L."/>
            <person name="Duffey N."/>
            <person name="Dupes A."/>
            <person name="Elkins T."/>
            <person name="Engels R."/>
            <person name="Erickson J."/>
            <person name="Farina A."/>
            <person name="Faro S."/>
            <person name="Ferreira P."/>
            <person name="Fischer H."/>
            <person name="Fitzgerald M."/>
            <person name="Foley K."/>
            <person name="Gage D."/>
            <person name="Galagan J."/>
            <person name="Gearin G."/>
            <person name="Gnerre S."/>
            <person name="Gnirke A."/>
            <person name="Goyette A."/>
            <person name="Graham J."/>
            <person name="Grandbois E."/>
            <person name="Gyaltsen K."/>
            <person name="Hafez N."/>
            <person name="Hagopian D."/>
            <person name="Hagos B."/>
            <person name="Hall J."/>
            <person name="Hatcher B."/>
            <person name="Heller A."/>
            <person name="Higgins H."/>
            <person name="Honan T."/>
            <person name="Horn A."/>
            <person name="Houde N."/>
            <person name="Hughes L."/>
            <person name="Hulme W."/>
            <person name="Husby E."/>
            <person name="Iliev I."/>
            <person name="Jaffe D."/>
            <person name="Jones C."/>
            <person name="Kamal M."/>
            <person name="Kamat A."/>
            <person name="Kamvysselis M."/>
            <person name="Karlsson E."/>
            <person name="Kells C."/>
            <person name="Kieu A."/>
            <person name="Kisner P."/>
            <person name="Kodira C."/>
            <person name="Kulbokas E."/>
            <person name="Labutti K."/>
            <person name="Lama D."/>
            <person name="Landers T."/>
            <person name="Leger J."/>
            <person name="Levine S."/>
            <person name="Lewis D."/>
            <person name="Lewis T."/>
            <person name="Lindblad-toh K."/>
            <person name="Liu X."/>
            <person name="Lokyitsang T."/>
            <person name="Lokyitsang Y."/>
            <person name="Lucien O."/>
            <person name="Lui A."/>
            <person name="Ma L.J."/>
            <person name="Mabbitt R."/>
            <person name="Macdonald J."/>
            <person name="Maclean C."/>
            <person name="Major J."/>
            <person name="Manning J."/>
            <person name="Marabella R."/>
            <person name="Maru K."/>
            <person name="Matthews C."/>
            <person name="Mauceli E."/>
            <person name="Mccarthy M."/>
            <person name="Mcdonough S."/>
            <person name="Mcghee T."/>
            <person name="Meldrim J."/>
            <person name="Meneus L."/>
            <person name="Mesirov J."/>
            <person name="Mihalev A."/>
            <person name="Mihova T."/>
            <person name="Mikkelsen T."/>
            <person name="Mlenga V."/>
            <person name="Moru K."/>
            <person name="Mozes J."/>
            <person name="Mulrain L."/>
            <person name="Munson G."/>
            <person name="Naylor J."/>
            <person name="Newes C."/>
            <person name="Nguyen C."/>
            <person name="Nguyen N."/>
            <person name="Nguyen T."/>
            <person name="Nicol R."/>
            <person name="Nielsen C."/>
            <person name="Nizzari M."/>
            <person name="Norbu C."/>
            <person name="Norbu N."/>
            <person name="O'donnell P."/>
            <person name="Okoawo O."/>
            <person name="O'leary S."/>
            <person name="Omotosho B."/>
            <person name="O'neill K."/>
            <person name="Osman S."/>
            <person name="Parker S."/>
            <person name="Perrin D."/>
            <person name="Phunkhang P."/>
            <person name="Piqani B."/>
            <person name="Purcell S."/>
            <person name="Rachupka T."/>
            <person name="Ramasamy U."/>
            <person name="Rameau R."/>
            <person name="Ray V."/>
            <person name="Raymond C."/>
            <person name="Retta R."/>
            <person name="Richardson S."/>
            <person name="Rise C."/>
            <person name="Rodriguez J."/>
            <person name="Rogers J."/>
            <person name="Rogov P."/>
            <person name="Rutman M."/>
            <person name="Schupbach R."/>
            <person name="Seaman C."/>
            <person name="Settipalli S."/>
            <person name="Sharpe T."/>
            <person name="Sheridan J."/>
            <person name="Sherpa N."/>
            <person name="Shi J."/>
            <person name="Smirnov S."/>
            <person name="Smith C."/>
            <person name="Sougnez C."/>
            <person name="Spencer B."/>
            <person name="Stalker J."/>
            <person name="Stange-thomann N."/>
            <person name="Stavropoulos S."/>
            <person name="Stetson K."/>
            <person name="Stone C."/>
            <person name="Stone S."/>
            <person name="Stubbs M."/>
            <person name="Talamas J."/>
            <person name="Tchuinga P."/>
            <person name="Tenzing P."/>
            <person name="Tesfaye S."/>
            <person name="Theodore J."/>
            <person name="Thoulutsang Y."/>
            <person name="Topham K."/>
            <person name="Towey S."/>
            <person name="Tsamla T."/>
            <person name="Tsomo N."/>
            <person name="Vallee D."/>
            <person name="Vassiliev H."/>
            <person name="Venkataraman V."/>
            <person name="Vinson J."/>
            <person name="Vo A."/>
            <person name="Wade C."/>
            <person name="Wang S."/>
            <person name="Wangchuk T."/>
            <person name="Wangdi T."/>
            <person name="Whittaker C."/>
            <person name="Wilkinson J."/>
            <person name="Wu Y."/>
            <person name="Wyman D."/>
            <person name="Yadav S."/>
            <person name="Yang S."/>
            <person name="Yang X."/>
            <person name="Yeager S."/>
            <person name="Yee E."/>
            <person name="Young G."/>
            <person name="Zainoun J."/>
            <person name="Zembeck L."/>
            <person name="Zimmer A."/>
            <person name="Zody M."/>
            <person name="Lander E."/>
        </authorList>
    </citation>
    <scope>NUCLEOTIDE SEQUENCE [LARGE SCALE GENOMIC DNA]</scope>
</reference>
<sequence length="144" mass="16104">MDREQSKKLVSDHLGNGTGQEAWLIPFAVTVSLALGVVVVMIAHHFIKRFRRNSATEEERGHDGYNPATTDSDEAITFTAFRDENPDAEYNMSSQVQPAQEHNGRLVVESRRVDVHKQPSWSAAPPDYNVVTMPNLNNMPTSNL</sequence>
<keyword evidence="4" id="KW-1185">Reference proteome</keyword>
<proteinExistence type="predicted"/>
<evidence type="ECO:0000313" key="3">
    <source>
        <dbReference type="Ensembl" id="ENSCSAVP00000014784.1"/>
    </source>
</evidence>
<reference evidence="3" key="2">
    <citation type="submission" date="2025-08" db="UniProtKB">
        <authorList>
            <consortium name="Ensembl"/>
        </authorList>
    </citation>
    <scope>IDENTIFICATION</scope>
</reference>
<dbReference type="GeneTree" id="ENSGT00660000097347"/>
<accession>H2ZB19</accession>
<protein>
    <submittedName>
        <fullName evidence="3">Uncharacterized protein</fullName>
    </submittedName>
</protein>
<keyword evidence="2" id="KW-0472">Membrane</keyword>
<organism evidence="3 4">
    <name type="scientific">Ciona savignyi</name>
    <name type="common">Pacific transparent sea squirt</name>
    <dbReference type="NCBI Taxonomy" id="51511"/>
    <lineage>
        <taxon>Eukaryota</taxon>
        <taxon>Metazoa</taxon>
        <taxon>Chordata</taxon>
        <taxon>Tunicata</taxon>
        <taxon>Ascidiacea</taxon>
        <taxon>Phlebobranchia</taxon>
        <taxon>Cionidae</taxon>
        <taxon>Ciona</taxon>
    </lineage>
</organism>
<dbReference type="Proteomes" id="UP000007875">
    <property type="component" value="Unassembled WGS sequence"/>
</dbReference>
<evidence type="ECO:0000256" key="2">
    <source>
        <dbReference type="SAM" id="Phobius"/>
    </source>
</evidence>
<dbReference type="HOGENOM" id="CLU_1844401_0_0_1"/>
<dbReference type="InParanoid" id="H2ZB19"/>
<name>H2ZB19_CIOSA</name>
<dbReference type="Ensembl" id="ENSCSAVT00000014957.1">
    <property type="protein sequence ID" value="ENSCSAVP00000014784.1"/>
    <property type="gene ID" value="ENSCSAVG00000008647.1"/>
</dbReference>
<evidence type="ECO:0000313" key="4">
    <source>
        <dbReference type="Proteomes" id="UP000007875"/>
    </source>
</evidence>
<reference evidence="3" key="3">
    <citation type="submission" date="2025-09" db="UniProtKB">
        <authorList>
            <consortium name="Ensembl"/>
        </authorList>
    </citation>
    <scope>IDENTIFICATION</scope>
</reference>